<dbReference type="AlphaFoldDB" id="A0A3A8ACA1"/>
<evidence type="ECO:0000256" key="5">
    <source>
        <dbReference type="ARBA" id="ARBA00022970"/>
    </source>
</evidence>
<comment type="similarity">
    <text evidence="8">Belongs to the binding-protein-dependent transport system permease family. LivHM subfamily.</text>
</comment>
<keyword evidence="2" id="KW-0813">Transport</keyword>
<dbReference type="GO" id="GO:0022857">
    <property type="term" value="F:transmembrane transporter activity"/>
    <property type="evidence" value="ECO:0007669"/>
    <property type="project" value="InterPro"/>
</dbReference>
<keyword evidence="5" id="KW-0029">Amino-acid transport</keyword>
<dbReference type="GO" id="GO:0005886">
    <property type="term" value="C:plasma membrane"/>
    <property type="evidence" value="ECO:0007669"/>
    <property type="project" value="UniProtKB-SubCell"/>
</dbReference>
<keyword evidence="7 9" id="KW-0472">Membrane</keyword>
<protein>
    <submittedName>
        <fullName evidence="10">Branched-chain amino acid ABC transporter permease</fullName>
    </submittedName>
</protein>
<accession>A0A3A8ACA1</accession>
<evidence type="ECO:0000256" key="6">
    <source>
        <dbReference type="ARBA" id="ARBA00022989"/>
    </source>
</evidence>
<dbReference type="Proteomes" id="UP000246132">
    <property type="component" value="Unassembled WGS sequence"/>
</dbReference>
<evidence type="ECO:0000256" key="1">
    <source>
        <dbReference type="ARBA" id="ARBA00004651"/>
    </source>
</evidence>
<evidence type="ECO:0000256" key="9">
    <source>
        <dbReference type="SAM" id="Phobius"/>
    </source>
</evidence>
<dbReference type="CDD" id="cd06582">
    <property type="entry name" value="TM_PBP1_LivH_like"/>
    <property type="match status" value="1"/>
</dbReference>
<dbReference type="Pfam" id="PF02653">
    <property type="entry name" value="BPD_transp_2"/>
    <property type="match status" value="1"/>
</dbReference>
<evidence type="ECO:0000256" key="7">
    <source>
        <dbReference type="ARBA" id="ARBA00023136"/>
    </source>
</evidence>
<name>A0A3A8ACA1_9HYPH</name>
<sequence length="299" mass="31388">MDYFLQQALNALSLGGEYALLALGLAIVFSVMGLVNFAHGELITVGGYAMFLAVLIFGVKDPLLILPVGVLAAIFFAVLLERVAFRPVRAAPPTTGMLMAFGISIILQNSALIFVGTRPKAVPTAEWLMLDVNIGSLRMPVVQLLEAGVTIGAITLLVVFMRNTTIGIAMRAAAKDFSTVRLMGIRADRVVRTAFAISGLLAGLAAVFIMARRGAVDPFMGFTPVLKAFVAAVVGGFGSLPGAVIGGFALGIAEVTLQATLPSSVAGFRDAFIFSAIAVLLLFRPQGILGERPDFGEKT</sequence>
<comment type="caution">
    <text evidence="10">The sequence shown here is derived from an EMBL/GenBank/DDBJ whole genome shotgun (WGS) entry which is preliminary data.</text>
</comment>
<organism evidence="10 11">
    <name type="scientific">Oceaniradius stylonematis</name>
    <dbReference type="NCBI Taxonomy" id="2184161"/>
    <lineage>
        <taxon>Bacteria</taxon>
        <taxon>Pseudomonadati</taxon>
        <taxon>Pseudomonadota</taxon>
        <taxon>Alphaproteobacteria</taxon>
        <taxon>Hyphomicrobiales</taxon>
        <taxon>Ahrensiaceae</taxon>
        <taxon>Oceaniradius</taxon>
    </lineage>
</organism>
<evidence type="ECO:0000256" key="4">
    <source>
        <dbReference type="ARBA" id="ARBA00022692"/>
    </source>
</evidence>
<evidence type="ECO:0000256" key="3">
    <source>
        <dbReference type="ARBA" id="ARBA00022475"/>
    </source>
</evidence>
<feature type="transmembrane region" description="Helical" evidence="9">
    <location>
        <begin position="137"/>
        <end position="161"/>
    </location>
</feature>
<feature type="transmembrane region" description="Helical" evidence="9">
    <location>
        <begin position="97"/>
        <end position="117"/>
    </location>
</feature>
<keyword evidence="4 9" id="KW-0812">Transmembrane</keyword>
<keyword evidence="6 9" id="KW-1133">Transmembrane helix</keyword>
<evidence type="ECO:0000256" key="2">
    <source>
        <dbReference type="ARBA" id="ARBA00022448"/>
    </source>
</evidence>
<comment type="subcellular location">
    <subcellularLocation>
        <location evidence="1">Cell membrane</location>
        <topology evidence="1">Multi-pass membrane protein</topology>
    </subcellularLocation>
</comment>
<evidence type="ECO:0000256" key="8">
    <source>
        <dbReference type="ARBA" id="ARBA00037998"/>
    </source>
</evidence>
<feature type="transmembrane region" description="Helical" evidence="9">
    <location>
        <begin position="190"/>
        <end position="209"/>
    </location>
</feature>
<proteinExistence type="inferred from homology"/>
<dbReference type="EMBL" id="QFWV02000005">
    <property type="protein sequence ID" value="RKF06958.1"/>
    <property type="molecule type" value="Genomic_DNA"/>
</dbReference>
<dbReference type="OrthoDB" id="9797267at2"/>
<dbReference type="RefSeq" id="WP_109769287.1">
    <property type="nucleotide sequence ID" value="NZ_CP159474.1"/>
</dbReference>
<dbReference type="InterPro" id="IPR052157">
    <property type="entry name" value="BCAA_transport_permease"/>
</dbReference>
<feature type="transmembrane region" description="Helical" evidence="9">
    <location>
        <begin position="65"/>
        <end position="85"/>
    </location>
</feature>
<evidence type="ECO:0000313" key="11">
    <source>
        <dbReference type="Proteomes" id="UP000246132"/>
    </source>
</evidence>
<dbReference type="PANTHER" id="PTHR11795">
    <property type="entry name" value="BRANCHED-CHAIN AMINO ACID TRANSPORT SYSTEM PERMEASE PROTEIN LIVH"/>
    <property type="match status" value="1"/>
</dbReference>
<feature type="transmembrane region" description="Helical" evidence="9">
    <location>
        <begin position="265"/>
        <end position="283"/>
    </location>
</feature>
<feature type="transmembrane region" description="Helical" evidence="9">
    <location>
        <begin position="18"/>
        <end position="35"/>
    </location>
</feature>
<evidence type="ECO:0000313" key="10">
    <source>
        <dbReference type="EMBL" id="RKF06958.1"/>
    </source>
</evidence>
<keyword evidence="11" id="KW-1185">Reference proteome</keyword>
<reference evidence="10 11" key="1">
    <citation type="journal article" date="2018" name="Int. J. Syst. Bacteriol.">
        <title>Oceaniradius stylonemae gen. nov., sp. nov., isolated from a red alga, Stylonema cornu-cervi.</title>
        <authorList>
            <person name="Jeong S."/>
        </authorList>
    </citation>
    <scope>NUCLEOTIDE SEQUENCE [LARGE SCALE GENOMIC DNA]</scope>
    <source>
        <strain evidence="10 11">StC1</strain>
    </source>
</reference>
<dbReference type="InterPro" id="IPR001851">
    <property type="entry name" value="ABC_transp_permease"/>
</dbReference>
<feature type="transmembrane region" description="Helical" evidence="9">
    <location>
        <begin position="42"/>
        <end position="59"/>
    </location>
</feature>
<gene>
    <name evidence="10" type="ORF">DEM25_010010</name>
</gene>
<keyword evidence="3" id="KW-1003">Cell membrane</keyword>
<feature type="transmembrane region" description="Helical" evidence="9">
    <location>
        <begin position="229"/>
        <end position="253"/>
    </location>
</feature>
<dbReference type="PANTHER" id="PTHR11795:SF445">
    <property type="entry name" value="AMINO ACID ABC TRANSPORTER PERMEASE PROTEIN"/>
    <property type="match status" value="1"/>
</dbReference>
<dbReference type="GO" id="GO:0006865">
    <property type="term" value="P:amino acid transport"/>
    <property type="evidence" value="ECO:0007669"/>
    <property type="project" value="UniProtKB-KW"/>
</dbReference>